<evidence type="ECO:0000313" key="1">
    <source>
        <dbReference type="EMBL" id="VDM48593.1"/>
    </source>
</evidence>
<reference evidence="1 2" key="2">
    <citation type="submission" date="2018-11" db="EMBL/GenBank/DDBJ databases">
        <authorList>
            <consortium name="Pathogen Informatics"/>
        </authorList>
    </citation>
    <scope>NUCLEOTIDE SEQUENCE [LARGE SCALE GENOMIC DNA]</scope>
</reference>
<sequence length="87" mass="9903">MSAKRQWIWRNPDERSLNQTDCALTDAAIMTGSYRRLLGSTNQVNIAEEKAVLAPQKALFNCAFDPKLFRTHTSSTELRLDPLKDVH</sequence>
<dbReference type="EMBL" id="UYWY01024295">
    <property type="protein sequence ID" value="VDM48593.1"/>
    <property type="molecule type" value="Genomic_DNA"/>
</dbReference>
<gene>
    <name evidence="1" type="ORF">TCNE_LOCUS17272</name>
</gene>
<accession>A0A183V953</accession>
<dbReference type="WBParaSite" id="TCNE_0001727401-mRNA-1">
    <property type="protein sequence ID" value="TCNE_0001727401-mRNA-1"/>
    <property type="gene ID" value="TCNE_0001727401"/>
</dbReference>
<reference evidence="3" key="1">
    <citation type="submission" date="2016-06" db="UniProtKB">
        <authorList>
            <consortium name="WormBaseParasite"/>
        </authorList>
    </citation>
    <scope>IDENTIFICATION</scope>
</reference>
<organism evidence="2 3">
    <name type="scientific">Toxocara canis</name>
    <name type="common">Canine roundworm</name>
    <dbReference type="NCBI Taxonomy" id="6265"/>
    <lineage>
        <taxon>Eukaryota</taxon>
        <taxon>Metazoa</taxon>
        <taxon>Ecdysozoa</taxon>
        <taxon>Nematoda</taxon>
        <taxon>Chromadorea</taxon>
        <taxon>Rhabditida</taxon>
        <taxon>Spirurina</taxon>
        <taxon>Ascaridomorpha</taxon>
        <taxon>Ascaridoidea</taxon>
        <taxon>Toxocaridae</taxon>
        <taxon>Toxocara</taxon>
    </lineage>
</organism>
<dbReference type="Proteomes" id="UP000050794">
    <property type="component" value="Unassembled WGS sequence"/>
</dbReference>
<protein>
    <submittedName>
        <fullName evidence="1 3">Uncharacterized protein</fullName>
    </submittedName>
</protein>
<evidence type="ECO:0000313" key="2">
    <source>
        <dbReference type="Proteomes" id="UP000050794"/>
    </source>
</evidence>
<proteinExistence type="predicted"/>
<evidence type="ECO:0000313" key="3">
    <source>
        <dbReference type="WBParaSite" id="TCNE_0001727401-mRNA-1"/>
    </source>
</evidence>
<keyword evidence="2" id="KW-1185">Reference proteome</keyword>
<name>A0A183V953_TOXCA</name>
<dbReference type="AlphaFoldDB" id="A0A183V953"/>